<dbReference type="Pfam" id="PF02028">
    <property type="entry name" value="BCCT"/>
    <property type="match status" value="1"/>
</dbReference>
<dbReference type="NCBIfam" id="NF007399">
    <property type="entry name" value="PRK09928.1"/>
    <property type="match status" value="1"/>
</dbReference>
<proteinExistence type="inferred from homology"/>
<feature type="transmembrane region" description="Helical" evidence="9">
    <location>
        <begin position="108"/>
        <end position="128"/>
    </location>
</feature>
<evidence type="ECO:0000256" key="4">
    <source>
        <dbReference type="ARBA" id="ARBA00022475"/>
    </source>
</evidence>
<evidence type="ECO:0000256" key="7">
    <source>
        <dbReference type="ARBA" id="ARBA00023136"/>
    </source>
</evidence>
<organism evidence="10 11">
    <name type="scientific">Auritidibacter ignavus</name>
    <dbReference type="NCBI Taxonomy" id="678932"/>
    <lineage>
        <taxon>Bacteria</taxon>
        <taxon>Bacillati</taxon>
        <taxon>Actinomycetota</taxon>
        <taxon>Actinomycetes</taxon>
        <taxon>Micrococcales</taxon>
        <taxon>Micrococcaceae</taxon>
        <taxon>Auritidibacter</taxon>
    </lineage>
</organism>
<dbReference type="PANTHER" id="PTHR30047">
    <property type="entry name" value="HIGH-AFFINITY CHOLINE TRANSPORT PROTEIN-RELATED"/>
    <property type="match status" value="1"/>
</dbReference>
<feature type="transmembrane region" description="Helical" evidence="9">
    <location>
        <begin position="208"/>
        <end position="233"/>
    </location>
</feature>
<feature type="transmembrane region" description="Helical" evidence="9">
    <location>
        <begin position="157"/>
        <end position="180"/>
    </location>
</feature>
<feature type="transmembrane region" description="Helical" evidence="9">
    <location>
        <begin position="494"/>
        <end position="517"/>
    </location>
</feature>
<evidence type="ECO:0000256" key="9">
    <source>
        <dbReference type="SAM" id="Phobius"/>
    </source>
</evidence>
<feature type="transmembrane region" description="Helical" evidence="9">
    <location>
        <begin position="31"/>
        <end position="49"/>
    </location>
</feature>
<keyword evidence="4" id="KW-1003">Cell membrane</keyword>
<dbReference type="InterPro" id="IPR018093">
    <property type="entry name" value="BCCT_CS"/>
</dbReference>
<feature type="region of interest" description="Disordered" evidence="8">
    <location>
        <begin position="688"/>
        <end position="735"/>
    </location>
</feature>
<keyword evidence="3" id="KW-0813">Transport</keyword>
<evidence type="ECO:0000313" key="10">
    <source>
        <dbReference type="EMBL" id="WGH93213.1"/>
    </source>
</evidence>
<accession>A0AAJ6AGY4</accession>
<feature type="transmembrane region" description="Helical" evidence="9">
    <location>
        <begin position="427"/>
        <end position="448"/>
    </location>
</feature>
<feature type="transmembrane region" description="Helical" evidence="9">
    <location>
        <begin position="469"/>
        <end position="488"/>
    </location>
</feature>
<dbReference type="RefSeq" id="WP_279674872.1">
    <property type="nucleotide sequence ID" value="NZ_CP122566.1"/>
</dbReference>
<dbReference type="EMBL" id="CP122566">
    <property type="protein sequence ID" value="WGH93213.1"/>
    <property type="molecule type" value="Genomic_DNA"/>
</dbReference>
<feature type="compositionally biased region" description="Polar residues" evidence="8">
    <location>
        <begin position="725"/>
        <end position="735"/>
    </location>
</feature>
<gene>
    <name evidence="10" type="primary">betT</name>
    <name evidence="10" type="ORF">QDX21_13160</name>
</gene>
<feature type="transmembrane region" description="Helical" evidence="9">
    <location>
        <begin position="69"/>
        <end position="88"/>
    </location>
</feature>
<evidence type="ECO:0000256" key="5">
    <source>
        <dbReference type="ARBA" id="ARBA00022692"/>
    </source>
</evidence>
<dbReference type="InterPro" id="IPR000060">
    <property type="entry name" value="BCCT_transptr"/>
</dbReference>
<dbReference type="Proteomes" id="UP001224674">
    <property type="component" value="Chromosome"/>
</dbReference>
<keyword evidence="11" id="KW-1185">Reference proteome</keyword>
<comment type="subcellular location">
    <subcellularLocation>
        <location evidence="1">Cell membrane</location>
        <topology evidence="1">Multi-pass membrane protein</topology>
    </subcellularLocation>
</comment>
<feature type="transmembrane region" description="Helical" evidence="9">
    <location>
        <begin position="279"/>
        <end position="303"/>
    </location>
</feature>
<evidence type="ECO:0000256" key="8">
    <source>
        <dbReference type="SAM" id="MobiDB-lite"/>
    </source>
</evidence>
<evidence type="ECO:0000313" key="11">
    <source>
        <dbReference type="Proteomes" id="UP001224674"/>
    </source>
</evidence>
<protein>
    <submittedName>
        <fullName evidence="10">Choline BCCT transporter BetT</fullName>
    </submittedName>
</protein>
<feature type="transmembrane region" description="Helical" evidence="9">
    <location>
        <begin position="371"/>
        <end position="398"/>
    </location>
</feature>
<dbReference type="AlphaFoldDB" id="A0AAJ6AGY4"/>
<comment type="similarity">
    <text evidence="2">Belongs to the BCCT transporter (TC 2.A.15) family.</text>
</comment>
<reference evidence="10 11" key="1">
    <citation type="submission" date="2023-03" db="EMBL/GenBank/DDBJ databases">
        <title>Complete genome sequences of several Auritidibacter ignavus strains isolated from ear infections.</title>
        <authorList>
            <person name="Baehr T."/>
            <person name="Baumhoegger A.M."/>
        </authorList>
    </citation>
    <scope>NUCLEOTIDE SEQUENCE [LARGE SCALE GENOMIC DNA]</scope>
    <source>
        <strain evidence="10 11">BABAE-6</strain>
    </source>
</reference>
<dbReference type="GO" id="GO:0022857">
    <property type="term" value="F:transmembrane transporter activity"/>
    <property type="evidence" value="ECO:0007669"/>
    <property type="project" value="InterPro"/>
</dbReference>
<keyword evidence="7 9" id="KW-0472">Membrane</keyword>
<dbReference type="GO" id="GO:0005886">
    <property type="term" value="C:plasma membrane"/>
    <property type="evidence" value="ECO:0007669"/>
    <property type="project" value="UniProtKB-SubCell"/>
</dbReference>
<keyword evidence="5 9" id="KW-0812">Transmembrane</keyword>
<keyword evidence="6 9" id="KW-1133">Transmembrane helix</keyword>
<dbReference type="PANTHER" id="PTHR30047:SF7">
    <property type="entry name" value="HIGH-AFFINITY CHOLINE TRANSPORT PROTEIN"/>
    <property type="match status" value="1"/>
</dbReference>
<feature type="compositionally biased region" description="Polar residues" evidence="8">
    <location>
        <begin position="701"/>
        <end position="717"/>
    </location>
</feature>
<feature type="region of interest" description="Disordered" evidence="8">
    <location>
        <begin position="1"/>
        <end position="23"/>
    </location>
</feature>
<evidence type="ECO:0000256" key="6">
    <source>
        <dbReference type="ARBA" id="ARBA00022989"/>
    </source>
</evidence>
<feature type="transmembrane region" description="Helical" evidence="9">
    <location>
        <begin position="245"/>
        <end position="267"/>
    </location>
</feature>
<feature type="transmembrane region" description="Helical" evidence="9">
    <location>
        <begin position="340"/>
        <end position="359"/>
    </location>
</feature>
<name>A0AAJ6AGY4_9MICC</name>
<evidence type="ECO:0000256" key="2">
    <source>
        <dbReference type="ARBA" id="ARBA00005658"/>
    </source>
</evidence>
<sequence length="735" mass="80767">MSAATSVTEAQQSPEDDLSDSSAPSKVNWPVFWGALIILVAFVLFASIWPSTAENAIFGAMGWVSENFGWYYVLTAAIVVVFVLIVALTRSGRTRLGPDHARPKYNMFTWAAMLFAAGIGVDLMFFGISGPATNYLTPPDVAPESEEAARMAPIWTIFHYGIPGWAMYALLGMAFGLFAYRYHLPLSIRSALAPIFGKRIHGPVGHTVEIAATIGTISGIAVSLGIGVVFLNYGLSAMFDIPQSMTVQIALMAISVLIAIVSTVSGVDKGIRLLSELNIYLAIALLAWILIADNTTQLLNALVQNIGDFFSSMPSMLMNTFAYTDGQAPELPADQWMADWTLFFWAWWIAWAPFVALFLARISRGRTLREFVVGVLLIPFAFILLWVSILGNAALGFFQSDPTFLEETYNTPESGFFTLLEQYPGSLFTIGLAVLTGLFFYVTSADSGSLVMANMTSKATMADSDGPSWLRIVWAVVTGALTLSMLFIDGVYTLQAFTVIVGLPLSIMLYLVMYSLWKMLRHERLVALSQARALPTALSSRTNQSGERIKWQQRLRHRMSFASHKQLTEYVNTVAAPAIEEVAAEIEALGGDVQCHRGQHPEHGLPYVDLVVHFTDQEDFKYQAYPVAYPVPSFATNIRTVQEVFFKLEVFSNTGSRGRDIYGLSKDQVISDVLDSYDTHMAYMSMAGEDGAPVPADETFTPETWNDTDQADTSSIDQVPVPEPTSAQDTNSKNS</sequence>
<feature type="compositionally biased region" description="Polar residues" evidence="8">
    <location>
        <begin position="1"/>
        <end position="13"/>
    </location>
</feature>
<dbReference type="PROSITE" id="PS01303">
    <property type="entry name" value="BCCT"/>
    <property type="match status" value="1"/>
</dbReference>
<evidence type="ECO:0000256" key="1">
    <source>
        <dbReference type="ARBA" id="ARBA00004651"/>
    </source>
</evidence>
<dbReference type="NCBIfam" id="TIGR00842">
    <property type="entry name" value="bcct"/>
    <property type="match status" value="1"/>
</dbReference>
<evidence type="ECO:0000256" key="3">
    <source>
        <dbReference type="ARBA" id="ARBA00022448"/>
    </source>
</evidence>